<dbReference type="Proteomes" id="UP001500221">
    <property type="component" value="Unassembled WGS sequence"/>
</dbReference>
<dbReference type="RefSeq" id="WP_345459198.1">
    <property type="nucleotide sequence ID" value="NZ_BAABKG010000003.1"/>
</dbReference>
<dbReference type="Pfam" id="PF00300">
    <property type="entry name" value="His_Phos_1"/>
    <property type="match status" value="1"/>
</dbReference>
<organism evidence="2 3">
    <name type="scientific">Nocardioides marinquilinus</name>
    <dbReference type="NCBI Taxonomy" id="1210400"/>
    <lineage>
        <taxon>Bacteria</taxon>
        <taxon>Bacillati</taxon>
        <taxon>Actinomycetota</taxon>
        <taxon>Actinomycetes</taxon>
        <taxon>Propionibacteriales</taxon>
        <taxon>Nocardioidaceae</taxon>
        <taxon>Nocardioides</taxon>
    </lineage>
</organism>
<dbReference type="CDD" id="cd07067">
    <property type="entry name" value="HP_PGM_like"/>
    <property type="match status" value="1"/>
</dbReference>
<dbReference type="InterPro" id="IPR051695">
    <property type="entry name" value="Phosphoglycerate_Mutase"/>
</dbReference>
<reference evidence="3" key="1">
    <citation type="journal article" date="2019" name="Int. J. Syst. Evol. Microbiol.">
        <title>The Global Catalogue of Microorganisms (GCM) 10K type strain sequencing project: providing services to taxonomists for standard genome sequencing and annotation.</title>
        <authorList>
            <consortium name="The Broad Institute Genomics Platform"/>
            <consortium name="The Broad Institute Genome Sequencing Center for Infectious Disease"/>
            <person name="Wu L."/>
            <person name="Ma J."/>
        </authorList>
    </citation>
    <scope>NUCLEOTIDE SEQUENCE [LARGE SCALE GENOMIC DNA]</scope>
    <source>
        <strain evidence="3">JCM 18459</strain>
    </source>
</reference>
<dbReference type="PANTHER" id="PTHR46517">
    <property type="entry name" value="FRUCTOSE-2,6-BISPHOSPHATASE TIGAR"/>
    <property type="match status" value="1"/>
</dbReference>
<sequence length="209" mass="22569">MSEGRTLVLLRHGRTAWNHALRVQGQIDVDLDDEGRAQAARVAPVLAALEPTLIWCSDLQRTRETVAPLAAATGLPVTYDRRLREVHLGEREGLTHAEYAVLAPEEFAQFRHGVYDVAPGAETTAQLRERTVAAMRDLLAALAPGETGVAVSHGGAIRVAVGALLGWPDDVFHSLRGLANTGWVVLAEDTHGGRLRLQAYNRTAADHAP</sequence>
<comment type="caution">
    <text evidence="2">The sequence shown here is derived from an EMBL/GenBank/DDBJ whole genome shotgun (WGS) entry which is preliminary data.</text>
</comment>
<dbReference type="InterPro" id="IPR029033">
    <property type="entry name" value="His_PPase_superfam"/>
</dbReference>
<keyword evidence="3" id="KW-1185">Reference proteome</keyword>
<evidence type="ECO:0000313" key="2">
    <source>
        <dbReference type="EMBL" id="GAA5150213.1"/>
    </source>
</evidence>
<protein>
    <submittedName>
        <fullName evidence="2">Histidine phosphatase family protein</fullName>
    </submittedName>
</protein>
<proteinExistence type="predicted"/>
<gene>
    <name evidence="2" type="ORF">GCM10023340_26830</name>
</gene>
<dbReference type="EMBL" id="BAABKG010000003">
    <property type="protein sequence ID" value="GAA5150213.1"/>
    <property type="molecule type" value="Genomic_DNA"/>
</dbReference>
<evidence type="ECO:0000256" key="1">
    <source>
        <dbReference type="ARBA" id="ARBA00022801"/>
    </source>
</evidence>
<keyword evidence="1" id="KW-0378">Hydrolase</keyword>
<accession>A0ABP9PSG6</accession>
<dbReference type="Gene3D" id="3.40.50.1240">
    <property type="entry name" value="Phosphoglycerate mutase-like"/>
    <property type="match status" value="1"/>
</dbReference>
<dbReference type="InterPro" id="IPR013078">
    <property type="entry name" value="His_Pase_superF_clade-1"/>
</dbReference>
<dbReference type="SMART" id="SM00855">
    <property type="entry name" value="PGAM"/>
    <property type="match status" value="1"/>
</dbReference>
<dbReference type="PANTHER" id="PTHR46517:SF1">
    <property type="entry name" value="FRUCTOSE-2,6-BISPHOSPHATASE TIGAR"/>
    <property type="match status" value="1"/>
</dbReference>
<evidence type="ECO:0000313" key="3">
    <source>
        <dbReference type="Proteomes" id="UP001500221"/>
    </source>
</evidence>
<dbReference type="SUPFAM" id="SSF53254">
    <property type="entry name" value="Phosphoglycerate mutase-like"/>
    <property type="match status" value="1"/>
</dbReference>
<name>A0ABP9PSG6_9ACTN</name>